<comment type="caution">
    <text evidence="1">The sequence shown here is derived from an EMBL/GenBank/DDBJ whole genome shotgun (WGS) entry which is preliminary data.</text>
</comment>
<dbReference type="Proteomes" id="UP001157418">
    <property type="component" value="Unassembled WGS sequence"/>
</dbReference>
<dbReference type="AlphaFoldDB" id="A0AAU9PR96"/>
<protein>
    <submittedName>
        <fullName evidence="1">Uncharacterized protein</fullName>
    </submittedName>
</protein>
<evidence type="ECO:0000313" key="1">
    <source>
        <dbReference type="EMBL" id="CAH1452930.1"/>
    </source>
</evidence>
<reference evidence="1 2" key="1">
    <citation type="submission" date="2022-01" db="EMBL/GenBank/DDBJ databases">
        <authorList>
            <person name="Xiong W."/>
            <person name="Schranz E."/>
        </authorList>
    </citation>
    <scope>NUCLEOTIDE SEQUENCE [LARGE SCALE GENOMIC DNA]</scope>
</reference>
<dbReference type="EMBL" id="CAKMRJ010005745">
    <property type="protein sequence ID" value="CAH1452930.1"/>
    <property type="molecule type" value="Genomic_DNA"/>
</dbReference>
<name>A0AAU9PR96_9ASTR</name>
<sequence length="106" mass="12373">MAESVYVIINDRFSYRFFWSFHHRYLKSILLFTKPIPEIVSLSFCNRLWLHALFFPVRFLHESTDMDFSHALRALNSGHLLFVFPSSSTSVGLEDCFTLHTGVKGK</sequence>
<evidence type="ECO:0000313" key="2">
    <source>
        <dbReference type="Proteomes" id="UP001157418"/>
    </source>
</evidence>
<accession>A0AAU9PR96</accession>
<organism evidence="1 2">
    <name type="scientific">Lactuca virosa</name>
    <dbReference type="NCBI Taxonomy" id="75947"/>
    <lineage>
        <taxon>Eukaryota</taxon>
        <taxon>Viridiplantae</taxon>
        <taxon>Streptophyta</taxon>
        <taxon>Embryophyta</taxon>
        <taxon>Tracheophyta</taxon>
        <taxon>Spermatophyta</taxon>
        <taxon>Magnoliopsida</taxon>
        <taxon>eudicotyledons</taxon>
        <taxon>Gunneridae</taxon>
        <taxon>Pentapetalae</taxon>
        <taxon>asterids</taxon>
        <taxon>campanulids</taxon>
        <taxon>Asterales</taxon>
        <taxon>Asteraceae</taxon>
        <taxon>Cichorioideae</taxon>
        <taxon>Cichorieae</taxon>
        <taxon>Lactucinae</taxon>
        <taxon>Lactuca</taxon>
    </lineage>
</organism>
<keyword evidence="2" id="KW-1185">Reference proteome</keyword>
<gene>
    <name evidence="1" type="ORF">LVIROSA_LOCUS38212</name>
</gene>
<proteinExistence type="predicted"/>